<evidence type="ECO:0000256" key="5">
    <source>
        <dbReference type="ARBA" id="ARBA00023136"/>
    </source>
</evidence>
<feature type="transmembrane region" description="Helical" evidence="7">
    <location>
        <begin position="439"/>
        <end position="459"/>
    </location>
</feature>
<dbReference type="GO" id="GO:0016020">
    <property type="term" value="C:membrane"/>
    <property type="evidence" value="ECO:0007669"/>
    <property type="project" value="UniProtKB-SubCell"/>
</dbReference>
<dbReference type="InterPro" id="IPR037185">
    <property type="entry name" value="EmrE-like"/>
</dbReference>
<feature type="transmembrane region" description="Helical" evidence="7">
    <location>
        <begin position="614"/>
        <end position="632"/>
    </location>
</feature>
<dbReference type="Gramene" id="LPERR05G00460.1">
    <property type="protein sequence ID" value="LPERR05G00460.1"/>
    <property type="gene ID" value="LPERR05G00460"/>
</dbReference>
<comment type="subcellular location">
    <subcellularLocation>
        <location evidence="1">Membrane</location>
        <topology evidence="1">Multi-pass membrane protein</topology>
    </subcellularLocation>
</comment>
<keyword evidence="5 7" id="KW-0472">Membrane</keyword>
<feature type="transmembrane region" description="Helical" evidence="7">
    <location>
        <begin position="129"/>
        <end position="148"/>
    </location>
</feature>
<keyword evidence="10" id="KW-1185">Reference proteome</keyword>
<dbReference type="Pfam" id="PF00892">
    <property type="entry name" value="EamA"/>
    <property type="match status" value="4"/>
</dbReference>
<feature type="transmembrane region" description="Helical" evidence="7">
    <location>
        <begin position="378"/>
        <end position="397"/>
    </location>
</feature>
<feature type="domain" description="EamA" evidence="8">
    <location>
        <begin position="7"/>
        <end position="131"/>
    </location>
</feature>
<feature type="domain" description="EamA" evidence="8">
    <location>
        <begin position="136"/>
        <end position="264"/>
    </location>
</feature>
<evidence type="ECO:0000313" key="10">
    <source>
        <dbReference type="Proteomes" id="UP000032180"/>
    </source>
</evidence>
<feature type="domain" description="EamA" evidence="8">
    <location>
        <begin position="493"/>
        <end position="631"/>
    </location>
</feature>
<feature type="transmembrane region" description="Helical" evidence="7">
    <location>
        <begin position="93"/>
        <end position="117"/>
    </location>
</feature>
<evidence type="ECO:0000313" key="9">
    <source>
        <dbReference type="EnsemblPlants" id="LPERR05G00460.1"/>
    </source>
</evidence>
<evidence type="ECO:0000256" key="1">
    <source>
        <dbReference type="ARBA" id="ARBA00004141"/>
    </source>
</evidence>
<dbReference type="GO" id="GO:0022857">
    <property type="term" value="F:transmembrane transporter activity"/>
    <property type="evidence" value="ECO:0007669"/>
    <property type="project" value="InterPro"/>
</dbReference>
<feature type="region of interest" description="Disordered" evidence="6">
    <location>
        <begin position="288"/>
        <end position="311"/>
    </location>
</feature>
<dbReference type="InterPro" id="IPR030184">
    <property type="entry name" value="WAT1-related"/>
</dbReference>
<accession>A0A0D9WBU8</accession>
<dbReference type="eggNOG" id="ENOG502QUJ3">
    <property type="taxonomic scope" value="Eukaryota"/>
</dbReference>
<proteinExistence type="inferred from homology"/>
<feature type="domain" description="EamA" evidence="8">
    <location>
        <begin position="317"/>
        <end position="456"/>
    </location>
</feature>
<keyword evidence="4 7" id="KW-1133">Transmembrane helix</keyword>
<dbReference type="SUPFAM" id="SSF103481">
    <property type="entry name" value="Multidrug resistance efflux transporter EmrE"/>
    <property type="match status" value="4"/>
</dbReference>
<evidence type="ECO:0000256" key="2">
    <source>
        <dbReference type="ARBA" id="ARBA00007635"/>
    </source>
</evidence>
<dbReference type="InterPro" id="IPR000620">
    <property type="entry name" value="EamA_dom"/>
</dbReference>
<evidence type="ECO:0000256" key="7">
    <source>
        <dbReference type="SAM" id="Phobius"/>
    </source>
</evidence>
<sequence length="691" mass="75145">MDGKKPYVIAIIIQVIYTGLYVVSKAAFDQGMNTFVFIFYRQAAATLLLLPLAIILERRNAPPMSLRLFTKLFMYALLGNTISMNMYNISLKYTSATVGSATSNSVPVVTFFLAVLLRLEVIRLRTLSGVAKAAGVALCLGGVLASLLKEYPNKLLATLLQCGLSTIQSLLLAAAVVRGDAAAWRLRLDAGLLAVAYTGFVVTGVSFYLQAWCIEKKGPVFLAMSNPLCFVFTIFCSSFFLGEIVHLGSILGGILLVAGLYSVLWGKSKEQHISLQLTLAAAAGSTGGEEEKQQQQQQGKSVSPEQQESEMEEKKPYVIAVMIQVIYAGMFVVTKAAFDNGFNTFVFVFYRQAAATLLLLPLALLLERTNVRSMSFMLLVKLFFCAFIGNTFSLNLYNVSMKVTSATVASAASNSLPVITFFLALITRMESAKVRRLSGMAKIAGVLLCFAGVMVLALYKGPALNPINHHHLAVFTGKRSNTTTSSSRGQWMRGIFLMVVASATWSVWIVLQAAVLKEFPNKMLLTSTQCVFSTLQTFAVAAVAERDLSSWKLRLDISLLAVLYTGLVVTGVSYYLQAWCVELKGPVFLAMFSPLCLILTIFCSSFFLADIVHLGSIIGGILLVGGLYSVLWGKSIEMNNNNVASTNGESQQIIPSTSSTSEMILPVDKTISAHEQDRESTPTTKSLLQQV</sequence>
<dbReference type="Proteomes" id="UP000032180">
    <property type="component" value="Chromosome 5"/>
</dbReference>
<feature type="compositionally biased region" description="Low complexity" evidence="6">
    <location>
        <begin position="294"/>
        <end position="306"/>
    </location>
</feature>
<evidence type="ECO:0000259" key="8">
    <source>
        <dbReference type="Pfam" id="PF00892"/>
    </source>
</evidence>
<feature type="transmembrane region" description="Helical" evidence="7">
    <location>
        <begin position="523"/>
        <end position="543"/>
    </location>
</feature>
<feature type="transmembrane region" description="Helical" evidence="7">
    <location>
        <begin position="555"/>
        <end position="576"/>
    </location>
</feature>
<feature type="transmembrane region" description="Helical" evidence="7">
    <location>
        <begin position="491"/>
        <end position="511"/>
    </location>
</feature>
<feature type="transmembrane region" description="Helical" evidence="7">
    <location>
        <begin position="190"/>
        <end position="209"/>
    </location>
</feature>
<keyword evidence="3 7" id="KW-0812">Transmembrane</keyword>
<organism evidence="9 10">
    <name type="scientific">Leersia perrieri</name>
    <dbReference type="NCBI Taxonomy" id="77586"/>
    <lineage>
        <taxon>Eukaryota</taxon>
        <taxon>Viridiplantae</taxon>
        <taxon>Streptophyta</taxon>
        <taxon>Embryophyta</taxon>
        <taxon>Tracheophyta</taxon>
        <taxon>Spermatophyta</taxon>
        <taxon>Magnoliopsida</taxon>
        <taxon>Liliopsida</taxon>
        <taxon>Poales</taxon>
        <taxon>Poaceae</taxon>
        <taxon>BOP clade</taxon>
        <taxon>Oryzoideae</taxon>
        <taxon>Oryzeae</taxon>
        <taxon>Oryzinae</taxon>
        <taxon>Leersia</taxon>
    </lineage>
</organism>
<feature type="transmembrane region" description="Helical" evidence="7">
    <location>
        <begin position="317"/>
        <end position="338"/>
    </location>
</feature>
<feature type="transmembrane region" description="Helical" evidence="7">
    <location>
        <begin position="403"/>
        <end position="427"/>
    </location>
</feature>
<feature type="transmembrane region" description="Helical" evidence="7">
    <location>
        <begin position="247"/>
        <end position="266"/>
    </location>
</feature>
<feature type="transmembrane region" description="Helical" evidence="7">
    <location>
        <begin position="7"/>
        <end position="28"/>
    </location>
</feature>
<feature type="transmembrane region" description="Helical" evidence="7">
    <location>
        <begin position="34"/>
        <end position="56"/>
    </location>
</feature>
<feature type="transmembrane region" description="Helical" evidence="7">
    <location>
        <begin position="344"/>
        <end position="366"/>
    </location>
</feature>
<feature type="transmembrane region" description="Helical" evidence="7">
    <location>
        <begin position="588"/>
        <end position="608"/>
    </location>
</feature>
<feature type="transmembrane region" description="Helical" evidence="7">
    <location>
        <begin position="68"/>
        <end position="87"/>
    </location>
</feature>
<name>A0A0D9WBU8_9ORYZ</name>
<reference evidence="9" key="3">
    <citation type="submission" date="2015-04" db="UniProtKB">
        <authorList>
            <consortium name="EnsemblPlants"/>
        </authorList>
    </citation>
    <scope>IDENTIFICATION</scope>
</reference>
<dbReference type="AlphaFoldDB" id="A0A0D9WBU8"/>
<comment type="similarity">
    <text evidence="2">Belongs to the drug/metabolite transporter (DMT) superfamily. Plant drug/metabolite exporter (P-DME) (TC 2.A.7.4) family.</text>
</comment>
<protein>
    <recommendedName>
        <fullName evidence="8">EamA domain-containing protein</fullName>
    </recommendedName>
</protein>
<evidence type="ECO:0000256" key="4">
    <source>
        <dbReference type="ARBA" id="ARBA00022989"/>
    </source>
</evidence>
<dbReference type="PANTHER" id="PTHR31218">
    <property type="entry name" value="WAT1-RELATED PROTEIN"/>
    <property type="match status" value="1"/>
</dbReference>
<dbReference type="EnsemblPlants" id="LPERR05G00460.1">
    <property type="protein sequence ID" value="LPERR05G00460.1"/>
    <property type="gene ID" value="LPERR05G00460"/>
</dbReference>
<evidence type="ECO:0000256" key="3">
    <source>
        <dbReference type="ARBA" id="ARBA00022692"/>
    </source>
</evidence>
<dbReference type="HOGENOM" id="CLU_005241_0_0_1"/>
<reference evidence="9 10" key="1">
    <citation type="submission" date="2012-08" db="EMBL/GenBank/DDBJ databases">
        <title>Oryza genome evolution.</title>
        <authorList>
            <person name="Wing R.A."/>
        </authorList>
    </citation>
    <scope>NUCLEOTIDE SEQUENCE</scope>
</reference>
<reference evidence="10" key="2">
    <citation type="submission" date="2013-12" db="EMBL/GenBank/DDBJ databases">
        <authorList>
            <person name="Yu Y."/>
            <person name="Lee S."/>
            <person name="de Baynast K."/>
            <person name="Wissotski M."/>
            <person name="Liu L."/>
            <person name="Talag J."/>
            <person name="Goicoechea J."/>
            <person name="Angelova A."/>
            <person name="Jetty R."/>
            <person name="Kudrna D."/>
            <person name="Golser W."/>
            <person name="Rivera L."/>
            <person name="Zhang J."/>
            <person name="Wing R."/>
        </authorList>
    </citation>
    <scope>NUCLEOTIDE SEQUENCE</scope>
</reference>
<evidence type="ECO:0000256" key="6">
    <source>
        <dbReference type="SAM" id="MobiDB-lite"/>
    </source>
</evidence>